<evidence type="ECO:0000256" key="5">
    <source>
        <dbReference type="ARBA" id="ARBA00023163"/>
    </source>
</evidence>
<protein>
    <submittedName>
        <fullName evidence="8">Putative transcription factor Nin-like family</fullName>
    </submittedName>
</protein>
<evidence type="ECO:0000313" key="9">
    <source>
        <dbReference type="Proteomes" id="UP000265566"/>
    </source>
</evidence>
<keyword evidence="2" id="KW-0805">Transcription regulation</keyword>
<proteinExistence type="predicted"/>
<evidence type="ECO:0000256" key="3">
    <source>
        <dbReference type="ARBA" id="ARBA00023054"/>
    </source>
</evidence>
<dbReference type="Pfam" id="PF02042">
    <property type="entry name" value="RWP-RK"/>
    <property type="match status" value="1"/>
</dbReference>
<gene>
    <name evidence="8" type="ORF">MtrunA17_Chr1g0182631</name>
</gene>
<keyword evidence="6" id="KW-0539">Nucleus</keyword>
<keyword evidence="4" id="KW-0238">DNA-binding</keyword>
<dbReference type="Proteomes" id="UP000265566">
    <property type="component" value="Chromosome 1"/>
</dbReference>
<keyword evidence="5" id="KW-0804">Transcription</keyword>
<evidence type="ECO:0000256" key="2">
    <source>
        <dbReference type="ARBA" id="ARBA00023015"/>
    </source>
</evidence>
<dbReference type="GO" id="GO:0003700">
    <property type="term" value="F:DNA-binding transcription factor activity"/>
    <property type="evidence" value="ECO:0007669"/>
    <property type="project" value="InterPro"/>
</dbReference>
<dbReference type="EMBL" id="PSQE01000001">
    <property type="protein sequence ID" value="RHN79921.1"/>
    <property type="molecule type" value="Genomic_DNA"/>
</dbReference>
<dbReference type="AlphaFoldDB" id="A0A396JT22"/>
<evidence type="ECO:0000256" key="6">
    <source>
        <dbReference type="ARBA" id="ARBA00023242"/>
    </source>
</evidence>
<dbReference type="PANTHER" id="PTHR46373:SF20">
    <property type="entry name" value="PROTEIN RKD1"/>
    <property type="match status" value="1"/>
</dbReference>
<accession>A0A396JT22</accession>
<feature type="domain" description="RWP-RK" evidence="7">
    <location>
        <begin position="115"/>
        <end position="195"/>
    </location>
</feature>
<name>A0A396JT22_MEDTR</name>
<evidence type="ECO:0000259" key="7">
    <source>
        <dbReference type="PROSITE" id="PS51519"/>
    </source>
</evidence>
<reference evidence="9" key="1">
    <citation type="journal article" date="2018" name="Nat. Plants">
        <title>Whole-genome landscape of Medicago truncatula symbiotic genes.</title>
        <authorList>
            <person name="Pecrix Y."/>
            <person name="Staton S.E."/>
            <person name="Sallet E."/>
            <person name="Lelandais-Briere C."/>
            <person name="Moreau S."/>
            <person name="Carrere S."/>
            <person name="Blein T."/>
            <person name="Jardinaud M.F."/>
            <person name="Latrasse D."/>
            <person name="Zouine M."/>
            <person name="Zahm M."/>
            <person name="Kreplak J."/>
            <person name="Mayjonade B."/>
            <person name="Satge C."/>
            <person name="Perez M."/>
            <person name="Cauet S."/>
            <person name="Marande W."/>
            <person name="Chantry-Darmon C."/>
            <person name="Lopez-Roques C."/>
            <person name="Bouchez O."/>
            <person name="Berard A."/>
            <person name="Debelle F."/>
            <person name="Munos S."/>
            <person name="Bendahmane A."/>
            <person name="Berges H."/>
            <person name="Niebel A."/>
            <person name="Buitink J."/>
            <person name="Frugier F."/>
            <person name="Benhamed M."/>
            <person name="Crespi M."/>
            <person name="Gouzy J."/>
            <person name="Gamas P."/>
        </authorList>
    </citation>
    <scope>NUCLEOTIDE SEQUENCE [LARGE SCALE GENOMIC DNA]</scope>
    <source>
        <strain evidence="9">cv. Jemalong A17</strain>
    </source>
</reference>
<organism evidence="8 9">
    <name type="scientific">Medicago truncatula</name>
    <name type="common">Barrel medic</name>
    <name type="synonym">Medicago tribuloides</name>
    <dbReference type="NCBI Taxonomy" id="3880"/>
    <lineage>
        <taxon>Eukaryota</taxon>
        <taxon>Viridiplantae</taxon>
        <taxon>Streptophyta</taxon>
        <taxon>Embryophyta</taxon>
        <taxon>Tracheophyta</taxon>
        <taxon>Spermatophyta</taxon>
        <taxon>Magnoliopsida</taxon>
        <taxon>eudicotyledons</taxon>
        <taxon>Gunneridae</taxon>
        <taxon>Pentapetalae</taxon>
        <taxon>rosids</taxon>
        <taxon>fabids</taxon>
        <taxon>Fabales</taxon>
        <taxon>Fabaceae</taxon>
        <taxon>Papilionoideae</taxon>
        <taxon>50 kb inversion clade</taxon>
        <taxon>NPAAA clade</taxon>
        <taxon>Hologalegina</taxon>
        <taxon>IRL clade</taxon>
        <taxon>Trifolieae</taxon>
        <taxon>Medicago</taxon>
    </lineage>
</organism>
<evidence type="ECO:0000256" key="4">
    <source>
        <dbReference type="ARBA" id="ARBA00023125"/>
    </source>
</evidence>
<evidence type="ECO:0000256" key="1">
    <source>
        <dbReference type="ARBA" id="ARBA00004049"/>
    </source>
</evidence>
<dbReference type="PANTHER" id="PTHR46373">
    <property type="entry name" value="PROTEIN RKD4"/>
    <property type="match status" value="1"/>
</dbReference>
<dbReference type="GO" id="GO:0003677">
    <property type="term" value="F:DNA binding"/>
    <property type="evidence" value="ECO:0007669"/>
    <property type="project" value="UniProtKB-KW"/>
</dbReference>
<evidence type="ECO:0000313" key="8">
    <source>
        <dbReference type="EMBL" id="RHN79921.1"/>
    </source>
</evidence>
<dbReference type="Gramene" id="rna3779">
    <property type="protein sequence ID" value="RHN79921.1"/>
    <property type="gene ID" value="gene3779"/>
</dbReference>
<comment type="function">
    <text evidence="1">Putative transcription factor.</text>
</comment>
<dbReference type="InterPro" id="IPR003035">
    <property type="entry name" value="RWP-RK_dom"/>
</dbReference>
<comment type="caution">
    <text evidence="8">The sequence shown here is derived from an EMBL/GenBank/DDBJ whole genome shotgun (WGS) entry which is preliminary data.</text>
</comment>
<dbReference type="InterPro" id="IPR044607">
    <property type="entry name" value="RKD-like"/>
</dbReference>
<keyword evidence="3" id="KW-0175">Coiled coil</keyword>
<sequence>MGIAPFDDFFEFDWATQFSYRSNHIYKNDFDDLENFNFNFNLPHLDQNNFEVDQKPLNVVLPELGHYNHKGETVAESGYVEDSVKTGSGFVSFVKKENEWENQELSLVPLALPSSSTGIIRKRSSSLQYDDIKKHFDVPITMAAEKMNVGVTLLKKRCRELNITRWSHRKLRSLMLLIENLKEKGLTEEIAMLEKPKKMLEKLPGMDLNDEIKKLRQACFKANYKNRKLIALCP</sequence>
<dbReference type="PROSITE" id="PS51519">
    <property type="entry name" value="RWP_RK"/>
    <property type="match status" value="1"/>
</dbReference>